<reference evidence="1 2" key="1">
    <citation type="submission" date="2018-01" db="EMBL/GenBank/DDBJ databases">
        <authorList>
            <person name="Grinwald M.F."/>
            <person name="Tasoff P."/>
            <person name="Simpson K.F."/>
            <person name="Vasser A."/>
            <person name="Shaffer C.D."/>
            <person name="Weston-Hafer K.A."/>
            <person name="Russell D.A."/>
            <person name="Pope W.H."/>
            <person name="Jacobs-Sera D."/>
            <person name="Hendrix R.W."/>
            <person name="Hatfull G.F."/>
        </authorList>
    </citation>
    <scope>NUCLEOTIDE SEQUENCE [LARGE SCALE GENOMIC DNA]</scope>
</reference>
<dbReference type="Proteomes" id="UP000241925">
    <property type="component" value="Segment"/>
</dbReference>
<protein>
    <submittedName>
        <fullName evidence="1">Uncharacterized protein</fullName>
    </submittedName>
</protein>
<evidence type="ECO:0000313" key="1">
    <source>
        <dbReference type="EMBL" id="AVD99360.1"/>
    </source>
</evidence>
<sequence>MFTAQQIKDAIEKDWEGDESEFFYCVEDSAELESLGVVAKGVDSYGGEGQGDSLWVVFQIGDQFFEKTGYWQSWEGGTWDGDLYEVEPYEVTVTKYRAKR</sequence>
<accession>A0A2L1IVX8</accession>
<keyword evidence="2" id="KW-1185">Reference proteome</keyword>
<proteinExistence type="predicted"/>
<dbReference type="EMBL" id="MG757153">
    <property type="protein sequence ID" value="AVD99360.1"/>
    <property type="molecule type" value="Genomic_DNA"/>
</dbReference>
<name>A0A2L1IVX8_9CAUD</name>
<gene>
    <name evidence="1" type="ORF">SEA_BILLNYE_188</name>
</gene>
<organism evidence="1 2">
    <name type="scientific">Streptomyces phage BillNye</name>
    <dbReference type="NCBI Taxonomy" id="2079426"/>
    <lineage>
        <taxon>Viruses</taxon>
        <taxon>Duplodnaviria</taxon>
        <taxon>Heunggongvirae</taxon>
        <taxon>Uroviricota</taxon>
        <taxon>Caudoviricetes</taxon>
        <taxon>Stanwilliamsviridae</taxon>
        <taxon>Loccivirinae</taxon>
        <taxon>Wilnyevirus</taxon>
        <taxon>Wilnyevirus billnye</taxon>
    </lineage>
</organism>
<evidence type="ECO:0000313" key="2">
    <source>
        <dbReference type="Proteomes" id="UP000241925"/>
    </source>
</evidence>